<keyword evidence="2" id="KW-1185">Reference proteome</keyword>
<reference evidence="1" key="1">
    <citation type="submission" date="2022-04" db="EMBL/GenBank/DDBJ databases">
        <title>Genome of the entomopathogenic fungus Entomophthora muscae.</title>
        <authorList>
            <person name="Elya C."/>
            <person name="Lovett B.R."/>
            <person name="Lee E."/>
            <person name="Macias A.M."/>
            <person name="Hajek A.E."/>
            <person name="De Bivort B.L."/>
            <person name="Kasson M.T."/>
            <person name="De Fine Licht H.H."/>
            <person name="Stajich J.E."/>
        </authorList>
    </citation>
    <scope>NUCLEOTIDE SEQUENCE</scope>
    <source>
        <strain evidence="1">Berkeley</strain>
    </source>
</reference>
<evidence type="ECO:0000313" key="2">
    <source>
        <dbReference type="Proteomes" id="UP001165960"/>
    </source>
</evidence>
<proteinExistence type="predicted"/>
<gene>
    <name evidence="1" type="ORF">DSO57_1025519</name>
</gene>
<name>A0ACC2U089_9FUNG</name>
<dbReference type="Proteomes" id="UP001165960">
    <property type="component" value="Unassembled WGS sequence"/>
</dbReference>
<protein>
    <submittedName>
        <fullName evidence="1">Uncharacterized protein</fullName>
    </submittedName>
</protein>
<sequence>MDFVKGGIKKGETMQEFADRFYLEAQTLISLKAAPFIDVKSALLNTVWPNKNLSLALKSGIYGAHNVSELICHLLTFEDNFEVPIPTATRASQENRYSLTTAETDKSKLATSTSATTSVVASSPRTCFKCGKPGHLSRECKQTNAKIYHVGADEYNYKKKCEEERLLRMRSQKNF</sequence>
<accession>A0ACC2U089</accession>
<organism evidence="1 2">
    <name type="scientific">Entomophthora muscae</name>
    <dbReference type="NCBI Taxonomy" id="34485"/>
    <lineage>
        <taxon>Eukaryota</taxon>
        <taxon>Fungi</taxon>
        <taxon>Fungi incertae sedis</taxon>
        <taxon>Zoopagomycota</taxon>
        <taxon>Entomophthoromycotina</taxon>
        <taxon>Entomophthoromycetes</taxon>
        <taxon>Entomophthorales</taxon>
        <taxon>Entomophthoraceae</taxon>
        <taxon>Entomophthora</taxon>
    </lineage>
</organism>
<evidence type="ECO:0000313" key="1">
    <source>
        <dbReference type="EMBL" id="KAJ9080395.1"/>
    </source>
</evidence>
<dbReference type="EMBL" id="QTSX02001564">
    <property type="protein sequence ID" value="KAJ9080395.1"/>
    <property type="molecule type" value="Genomic_DNA"/>
</dbReference>
<comment type="caution">
    <text evidence="1">The sequence shown here is derived from an EMBL/GenBank/DDBJ whole genome shotgun (WGS) entry which is preliminary data.</text>
</comment>